<protein>
    <submittedName>
        <fullName evidence="2">Uncharacterized protein</fullName>
    </submittedName>
</protein>
<sequence>MQTLVPMTTVPPCCIEPPPQLRIGVDYRWDPLFFRVPSPRGPRADALRAAPAEREGDVLHVKEQQCTNESGGSTDMKLRLTGGTPRNQARTSSRVRWRRDSNSDNGRGSPRMQRAEGFRGGRVPSCQKKIISPRTAIRSSSPPSSPSLSPATRNRSEGTCPAVSSGRKARPATAGRAMPLHSRSSSVALSSRLTRSAVLRREFNTSDKSDKKPPENLGGTADRTRLNTPRVSADFLDTRMEPKLGAGTFLPWSLLGIAAVPRHSQGHASAFVRCDAPLTPRGTRAAALRMEHVRRKLKLDKVPEDSVARSRRFERTDDLVRAVLGAIDANCYGDGGCVGRRSELPPIPELWEIRMPHKASRIVQKKGEGTALVFSDVPTSATKRNLTVESRDRVPTEETPTGEANGFHTGVDHLGEVCEEVGIASMSTKVGSGSGATVMTGEVEGMQGRNALAEDLDVCHLKTRDEKTEPTILPAPTCSCREAEAMGAFYEEVKMPLLPGVTAGREGTLPPIDVVESLHEWTSDAFSEDTCDTPQSLDREIVEAVMDPPSYWREETLPMVERNAASSSPSEVSAEEDIPLPVNFRGRGEVDAAFTYSPALSIRDGLSSISPLKGDLAERLALVRRHHLLEHAAFQRPKRKPWTPSGTLRKYKTFRRGVCMNTMRIFFHKWTAWTRLLAGTRCRLSDQPTIFTCGGEQTVLERSAAVRERNSTICNEGAKSGGEYVTHRRRTDVVREEPSAERHVEPTRPRLLQKEKSPPPLSQKLLEEACLRQWTAVSGNPNRPMETDKKSICSFTGTSFSSSTSNTKAEVSFSAKPCGAFADDRADWRFTTATPLEFLRPQTPVNCTVQEMERTSSHTPAASLNSGRNLSVDDSKGSIDLEETIPTTKRDFSPLHKIKYLHSAL</sequence>
<feature type="compositionally biased region" description="Polar residues" evidence="1">
    <location>
        <begin position="84"/>
        <end position="94"/>
    </location>
</feature>
<keyword evidence="3" id="KW-1185">Reference proteome</keyword>
<evidence type="ECO:0000313" key="2">
    <source>
        <dbReference type="EMBL" id="EKF38264.1"/>
    </source>
</evidence>
<feature type="compositionally biased region" description="Basic and acidic residues" evidence="1">
    <location>
        <begin position="199"/>
        <end position="214"/>
    </location>
</feature>
<evidence type="ECO:0000256" key="1">
    <source>
        <dbReference type="SAM" id="MobiDB-lite"/>
    </source>
</evidence>
<accession>K2NKJ0</accession>
<organism evidence="2 3">
    <name type="scientific">Trypanosoma cruzi marinkellei</name>
    <dbReference type="NCBI Taxonomy" id="85056"/>
    <lineage>
        <taxon>Eukaryota</taxon>
        <taxon>Discoba</taxon>
        <taxon>Euglenozoa</taxon>
        <taxon>Kinetoplastea</taxon>
        <taxon>Metakinetoplastina</taxon>
        <taxon>Trypanosomatida</taxon>
        <taxon>Trypanosomatidae</taxon>
        <taxon>Trypanosoma</taxon>
        <taxon>Schizotrypanum</taxon>
    </lineage>
</organism>
<comment type="caution">
    <text evidence="2">The sequence shown here is derived from an EMBL/GenBank/DDBJ whole genome shotgun (WGS) entry which is preliminary data.</text>
</comment>
<feature type="compositionally biased region" description="Basic and acidic residues" evidence="1">
    <location>
        <begin position="731"/>
        <end position="757"/>
    </location>
</feature>
<name>K2NKJ0_TRYCR</name>
<feature type="region of interest" description="Disordered" evidence="1">
    <location>
        <begin position="390"/>
        <end position="410"/>
    </location>
</feature>
<feature type="compositionally biased region" description="Polar residues" evidence="1">
    <location>
        <begin position="64"/>
        <end position="73"/>
    </location>
</feature>
<feature type="region of interest" description="Disordered" evidence="1">
    <location>
        <begin position="724"/>
        <end position="759"/>
    </location>
</feature>
<feature type="region of interest" description="Disordered" evidence="1">
    <location>
        <begin position="63"/>
        <end position="225"/>
    </location>
</feature>
<dbReference type="Proteomes" id="UP000007350">
    <property type="component" value="Unassembled WGS sequence"/>
</dbReference>
<gene>
    <name evidence="2" type="ORF">MOQ_001527</name>
</gene>
<proteinExistence type="predicted"/>
<dbReference type="EMBL" id="AHKC01006554">
    <property type="protein sequence ID" value="EKF38264.1"/>
    <property type="molecule type" value="Genomic_DNA"/>
</dbReference>
<dbReference type="AlphaFoldDB" id="K2NKJ0"/>
<feature type="compositionally biased region" description="Low complexity" evidence="1">
    <location>
        <begin position="180"/>
        <end position="196"/>
    </location>
</feature>
<dbReference type="OrthoDB" id="249739at2759"/>
<reference evidence="2 3" key="1">
    <citation type="journal article" date="2012" name="BMC Genomics">
        <title>Comparative genomic analysis of human infective Trypanosoma cruzi lineages with the bat-restricted subspecies T. cruzi marinkellei.</title>
        <authorList>
            <person name="Franzen O."/>
            <person name="Talavera-Lopez C."/>
            <person name="Ochaya S."/>
            <person name="Butler C.E."/>
            <person name="Messenger L.A."/>
            <person name="Lewis M.D."/>
            <person name="Llewellyn M.S."/>
            <person name="Marinkelle C.J."/>
            <person name="Tyler K.M."/>
            <person name="Miles M.A."/>
            <person name="Andersson B."/>
        </authorList>
    </citation>
    <scope>NUCLEOTIDE SEQUENCE [LARGE SCALE GENOMIC DNA]</scope>
    <source>
        <strain evidence="2 3">B7</strain>
    </source>
</reference>
<feature type="compositionally biased region" description="Low complexity" evidence="1">
    <location>
        <begin position="130"/>
        <end position="153"/>
    </location>
</feature>
<evidence type="ECO:0000313" key="3">
    <source>
        <dbReference type="Proteomes" id="UP000007350"/>
    </source>
</evidence>